<organism>
    <name type="scientific">Branchiostoma floridae</name>
    <name type="common">Florida lancelet</name>
    <name type="synonym">Amphioxus</name>
    <dbReference type="NCBI Taxonomy" id="7739"/>
    <lineage>
        <taxon>Eukaryota</taxon>
        <taxon>Metazoa</taxon>
        <taxon>Chordata</taxon>
        <taxon>Cephalochordata</taxon>
        <taxon>Leptocardii</taxon>
        <taxon>Amphioxiformes</taxon>
        <taxon>Branchiostomatidae</taxon>
        <taxon>Branchiostoma</taxon>
    </lineage>
</organism>
<gene>
    <name evidence="2" type="ORF">BRAFLDRAFT_65794</name>
</gene>
<dbReference type="AlphaFoldDB" id="C3XZ50"/>
<proteinExistence type="predicted"/>
<name>C3XZ50_BRAFL</name>
<dbReference type="InParanoid" id="C3XZ50"/>
<evidence type="ECO:0000313" key="2">
    <source>
        <dbReference type="EMBL" id="EEN66614.1"/>
    </source>
</evidence>
<evidence type="ECO:0000256" key="1">
    <source>
        <dbReference type="SAM" id="MobiDB-lite"/>
    </source>
</evidence>
<accession>C3XZ50</accession>
<feature type="region of interest" description="Disordered" evidence="1">
    <location>
        <begin position="146"/>
        <end position="176"/>
    </location>
</feature>
<protein>
    <submittedName>
        <fullName evidence="2">Uncharacterized protein</fullName>
    </submittedName>
</protein>
<dbReference type="EMBL" id="GG666475">
    <property type="protein sequence ID" value="EEN66614.1"/>
    <property type="molecule type" value="Genomic_DNA"/>
</dbReference>
<reference evidence="2" key="1">
    <citation type="journal article" date="2008" name="Nature">
        <title>The amphioxus genome and the evolution of the chordate karyotype.</title>
        <authorList>
            <consortium name="US DOE Joint Genome Institute (JGI-PGF)"/>
            <person name="Putnam N.H."/>
            <person name="Butts T."/>
            <person name="Ferrier D.E.K."/>
            <person name="Furlong R.F."/>
            <person name="Hellsten U."/>
            <person name="Kawashima T."/>
            <person name="Robinson-Rechavi M."/>
            <person name="Shoguchi E."/>
            <person name="Terry A."/>
            <person name="Yu J.-K."/>
            <person name="Benito-Gutierrez E.L."/>
            <person name="Dubchak I."/>
            <person name="Garcia-Fernandez J."/>
            <person name="Gibson-Brown J.J."/>
            <person name="Grigoriev I.V."/>
            <person name="Horton A.C."/>
            <person name="de Jong P.J."/>
            <person name="Jurka J."/>
            <person name="Kapitonov V.V."/>
            <person name="Kohara Y."/>
            <person name="Kuroki Y."/>
            <person name="Lindquist E."/>
            <person name="Lucas S."/>
            <person name="Osoegawa K."/>
            <person name="Pennacchio L.A."/>
            <person name="Salamov A.A."/>
            <person name="Satou Y."/>
            <person name="Sauka-Spengler T."/>
            <person name="Schmutz J."/>
            <person name="Shin-I T."/>
            <person name="Toyoda A."/>
            <person name="Bronner-Fraser M."/>
            <person name="Fujiyama A."/>
            <person name="Holland L.Z."/>
            <person name="Holland P.W.H."/>
            <person name="Satoh N."/>
            <person name="Rokhsar D.S."/>
        </authorList>
    </citation>
    <scope>NUCLEOTIDE SEQUENCE [LARGE SCALE GENOMIC DNA]</scope>
    <source>
        <strain evidence="2">S238N-H82</strain>
        <tissue evidence="2">Testes</tissue>
    </source>
</reference>
<sequence length="176" mass="19132">MTRRHVCQCTPGKTIPEPCYQHEWARLLSTSCVIKTDRDPTSRAGTDALAGLVVLSRRPVAEKIGSDVGSDTASTTNMGQVGHTVGMAGPGFRPVFVFVFFQRHYCHGNKWATQGEVSTSRRRDAQIGGFVGPLHGHLPQTATLACQHSPPDSAGEMPAQDTMPRPRSRTLYESPC</sequence>